<keyword evidence="4" id="KW-0804">Transcription</keyword>
<dbReference type="Proteomes" id="UP001370348">
    <property type="component" value="Chromosome"/>
</dbReference>
<dbReference type="PANTHER" id="PTHR43133:SF59">
    <property type="entry name" value="ECF RNA POLYMERASE SIGMA FACTOR SIGR"/>
    <property type="match status" value="1"/>
</dbReference>
<dbReference type="EMBL" id="CP089984">
    <property type="protein sequence ID" value="WXB12266.1"/>
    <property type="molecule type" value="Genomic_DNA"/>
</dbReference>
<dbReference type="Gene3D" id="1.10.10.10">
    <property type="entry name" value="Winged helix-like DNA-binding domain superfamily/Winged helix DNA-binding domain"/>
    <property type="match status" value="1"/>
</dbReference>
<evidence type="ECO:0000313" key="7">
    <source>
        <dbReference type="EMBL" id="WXB12266.1"/>
    </source>
</evidence>
<keyword evidence="3" id="KW-0731">Sigma factor</keyword>
<dbReference type="InterPro" id="IPR013324">
    <property type="entry name" value="RNA_pol_sigma_r3/r4-like"/>
</dbReference>
<dbReference type="InterPro" id="IPR039425">
    <property type="entry name" value="RNA_pol_sigma-70-like"/>
</dbReference>
<evidence type="ECO:0000256" key="3">
    <source>
        <dbReference type="ARBA" id="ARBA00023082"/>
    </source>
</evidence>
<dbReference type="InterPro" id="IPR007627">
    <property type="entry name" value="RNA_pol_sigma70_r2"/>
</dbReference>
<dbReference type="Gene3D" id="1.10.1740.10">
    <property type="match status" value="1"/>
</dbReference>
<dbReference type="CDD" id="cd06171">
    <property type="entry name" value="Sigma70_r4"/>
    <property type="match status" value="1"/>
</dbReference>
<feature type="domain" description="RNA polymerase sigma factor 70 region 4 type 2" evidence="6">
    <location>
        <begin position="122"/>
        <end position="168"/>
    </location>
</feature>
<evidence type="ECO:0000256" key="1">
    <source>
        <dbReference type="ARBA" id="ARBA00010641"/>
    </source>
</evidence>
<comment type="similarity">
    <text evidence="1">Belongs to the sigma-70 factor family. ECF subfamily.</text>
</comment>
<dbReference type="Pfam" id="PF08281">
    <property type="entry name" value="Sigma70_r4_2"/>
    <property type="match status" value="1"/>
</dbReference>
<protein>
    <submittedName>
        <fullName evidence="7">RNA polymerase sigma factor</fullName>
    </submittedName>
</protein>
<dbReference type="RefSeq" id="WP_394821886.1">
    <property type="nucleotide sequence ID" value="NZ_CP089984.1"/>
</dbReference>
<sequence length="174" mass="19420">MSRPAFAAHDLPSLRAGLVALVPELRGRALRFTANPALADDMVQDTMERALRFAGQYEPGTNLRAWVFQILFSVFVTRYRRQRRERNALRVLSTDPCAWTIPPANGVPDREAPLTLSTKKELDALPDGFRSVIVLVDLEDRSYREAAVELGLPLGTVMSRLHRGRKLLAAQLAA</sequence>
<dbReference type="NCBIfam" id="TIGR02937">
    <property type="entry name" value="sigma70-ECF"/>
    <property type="match status" value="1"/>
</dbReference>
<organism evidence="7 8">
    <name type="scientific">Pendulispora albinea</name>
    <dbReference type="NCBI Taxonomy" id="2741071"/>
    <lineage>
        <taxon>Bacteria</taxon>
        <taxon>Pseudomonadati</taxon>
        <taxon>Myxococcota</taxon>
        <taxon>Myxococcia</taxon>
        <taxon>Myxococcales</taxon>
        <taxon>Sorangiineae</taxon>
        <taxon>Pendulisporaceae</taxon>
        <taxon>Pendulispora</taxon>
    </lineage>
</organism>
<keyword evidence="8" id="KW-1185">Reference proteome</keyword>
<accession>A0ABZ2LSY2</accession>
<dbReference type="Pfam" id="PF04542">
    <property type="entry name" value="Sigma70_r2"/>
    <property type="match status" value="1"/>
</dbReference>
<gene>
    <name evidence="7" type="ORF">LZC94_31005</name>
</gene>
<evidence type="ECO:0000259" key="6">
    <source>
        <dbReference type="Pfam" id="PF08281"/>
    </source>
</evidence>
<evidence type="ECO:0000256" key="2">
    <source>
        <dbReference type="ARBA" id="ARBA00023015"/>
    </source>
</evidence>
<dbReference type="InterPro" id="IPR036388">
    <property type="entry name" value="WH-like_DNA-bd_sf"/>
</dbReference>
<dbReference type="InterPro" id="IPR013325">
    <property type="entry name" value="RNA_pol_sigma_r2"/>
</dbReference>
<keyword evidence="2" id="KW-0805">Transcription regulation</keyword>
<proteinExistence type="inferred from homology"/>
<reference evidence="7 8" key="1">
    <citation type="submission" date="2021-12" db="EMBL/GenBank/DDBJ databases">
        <title>Discovery of the Pendulisporaceae a myxobacterial family with distinct sporulation behavior and unique specialized metabolism.</title>
        <authorList>
            <person name="Garcia R."/>
            <person name="Popoff A."/>
            <person name="Bader C.D."/>
            <person name="Loehr J."/>
            <person name="Walesch S."/>
            <person name="Walt C."/>
            <person name="Boldt J."/>
            <person name="Bunk B."/>
            <person name="Haeckl F.J.F.P.J."/>
            <person name="Gunesch A.P."/>
            <person name="Birkelbach J."/>
            <person name="Nuebel U."/>
            <person name="Pietschmann T."/>
            <person name="Bach T."/>
            <person name="Mueller R."/>
        </authorList>
    </citation>
    <scope>NUCLEOTIDE SEQUENCE [LARGE SCALE GENOMIC DNA]</scope>
    <source>
        <strain evidence="7 8">MSr11954</strain>
    </source>
</reference>
<feature type="domain" description="RNA polymerase sigma-70 region 2" evidence="5">
    <location>
        <begin position="21"/>
        <end position="84"/>
    </location>
</feature>
<dbReference type="SUPFAM" id="SSF88659">
    <property type="entry name" value="Sigma3 and sigma4 domains of RNA polymerase sigma factors"/>
    <property type="match status" value="1"/>
</dbReference>
<evidence type="ECO:0000313" key="8">
    <source>
        <dbReference type="Proteomes" id="UP001370348"/>
    </source>
</evidence>
<dbReference type="PANTHER" id="PTHR43133">
    <property type="entry name" value="RNA POLYMERASE ECF-TYPE SIGMA FACTO"/>
    <property type="match status" value="1"/>
</dbReference>
<evidence type="ECO:0000256" key="4">
    <source>
        <dbReference type="ARBA" id="ARBA00023163"/>
    </source>
</evidence>
<dbReference type="SUPFAM" id="SSF88946">
    <property type="entry name" value="Sigma2 domain of RNA polymerase sigma factors"/>
    <property type="match status" value="1"/>
</dbReference>
<dbReference type="InterPro" id="IPR014284">
    <property type="entry name" value="RNA_pol_sigma-70_dom"/>
</dbReference>
<name>A0ABZ2LSY2_9BACT</name>
<dbReference type="InterPro" id="IPR013249">
    <property type="entry name" value="RNA_pol_sigma70_r4_t2"/>
</dbReference>
<evidence type="ECO:0000259" key="5">
    <source>
        <dbReference type="Pfam" id="PF04542"/>
    </source>
</evidence>